<proteinExistence type="predicted"/>
<organism evidence="2 3">
    <name type="scientific">Mya arenaria</name>
    <name type="common">Soft-shell clam</name>
    <dbReference type="NCBI Taxonomy" id="6604"/>
    <lineage>
        <taxon>Eukaryota</taxon>
        <taxon>Metazoa</taxon>
        <taxon>Spiralia</taxon>
        <taxon>Lophotrochozoa</taxon>
        <taxon>Mollusca</taxon>
        <taxon>Bivalvia</taxon>
        <taxon>Autobranchia</taxon>
        <taxon>Heteroconchia</taxon>
        <taxon>Euheterodonta</taxon>
        <taxon>Imparidentia</taxon>
        <taxon>Neoheterodontei</taxon>
        <taxon>Myida</taxon>
        <taxon>Myoidea</taxon>
        <taxon>Myidae</taxon>
        <taxon>Mya</taxon>
    </lineage>
</organism>
<protein>
    <recommendedName>
        <fullName evidence="1">NIDO domain-containing protein</fullName>
    </recommendedName>
</protein>
<keyword evidence="3" id="KW-1185">Reference proteome</keyword>
<evidence type="ECO:0000259" key="1">
    <source>
        <dbReference type="Pfam" id="PF06119"/>
    </source>
</evidence>
<name>A0ABY7FLP1_MYAAR</name>
<feature type="non-terminal residue" evidence="2">
    <location>
        <position position="257"/>
    </location>
</feature>
<accession>A0ABY7FLP1</accession>
<sequence>MDFNKSESVTFRKTDVLNDFPYSELQLSDIERAKDIIRTFEGIATFEPKFLLVTYWKRMVPKQKTFIDTSISSFQLVLVSDGLSTYFINIYPKDLMQWQTVPINRSYGDTNQPVAVWIGYSDEGRVSPQSKSYKKDALRMDIKSKSIIFIQNNGYLAVDGMLMKPLTIPGDWQTHDALDCILWYNQHVENKDNYHHIMASAMPPCPCDLTLARFDPWFWRIRRSLRWPWWQSNTDVDDNDIICVDMWHRPYFDPYGK</sequence>
<evidence type="ECO:0000313" key="3">
    <source>
        <dbReference type="Proteomes" id="UP001164746"/>
    </source>
</evidence>
<gene>
    <name evidence="2" type="ORF">MAR_015567</name>
</gene>
<reference evidence="2" key="1">
    <citation type="submission" date="2022-11" db="EMBL/GenBank/DDBJ databases">
        <title>Centuries of genome instability and evolution in soft-shell clam transmissible cancer (bioRxiv).</title>
        <authorList>
            <person name="Hart S.F.M."/>
            <person name="Yonemitsu M.A."/>
            <person name="Giersch R.M."/>
            <person name="Beal B.F."/>
            <person name="Arriagada G."/>
            <person name="Davis B.W."/>
            <person name="Ostrander E.A."/>
            <person name="Goff S.P."/>
            <person name="Metzger M.J."/>
        </authorList>
    </citation>
    <scope>NUCLEOTIDE SEQUENCE</scope>
    <source>
        <strain evidence="2">MELC-2E11</strain>
        <tissue evidence="2">Siphon/mantle</tissue>
    </source>
</reference>
<dbReference type="InterPro" id="IPR003886">
    <property type="entry name" value="NIDO_dom"/>
</dbReference>
<dbReference type="Pfam" id="PF06119">
    <property type="entry name" value="NIDO"/>
    <property type="match status" value="1"/>
</dbReference>
<evidence type="ECO:0000313" key="2">
    <source>
        <dbReference type="EMBL" id="WAR21593.1"/>
    </source>
</evidence>
<feature type="domain" description="NIDO" evidence="1">
    <location>
        <begin position="33"/>
        <end position="125"/>
    </location>
</feature>
<dbReference type="Proteomes" id="UP001164746">
    <property type="component" value="Chromosome 12"/>
</dbReference>
<dbReference type="EMBL" id="CP111023">
    <property type="protein sequence ID" value="WAR21593.1"/>
    <property type="molecule type" value="Genomic_DNA"/>
</dbReference>